<dbReference type="Proteomes" id="UP000215127">
    <property type="component" value="Chromosome 2"/>
</dbReference>
<protein>
    <submittedName>
        <fullName evidence="1">Uncharacterized protein</fullName>
    </submittedName>
</protein>
<name>A0A1X7RL34_ZYMT9</name>
<organism evidence="1 2">
    <name type="scientific">Zymoseptoria tritici (strain ST99CH_3D7)</name>
    <dbReference type="NCBI Taxonomy" id="1276538"/>
    <lineage>
        <taxon>Eukaryota</taxon>
        <taxon>Fungi</taxon>
        <taxon>Dikarya</taxon>
        <taxon>Ascomycota</taxon>
        <taxon>Pezizomycotina</taxon>
        <taxon>Dothideomycetes</taxon>
        <taxon>Dothideomycetidae</taxon>
        <taxon>Mycosphaerellales</taxon>
        <taxon>Mycosphaerellaceae</taxon>
        <taxon>Zymoseptoria</taxon>
    </lineage>
</organism>
<keyword evidence="2" id="KW-1185">Reference proteome</keyword>
<reference evidence="1 2" key="1">
    <citation type="submission" date="2016-06" db="EMBL/GenBank/DDBJ databases">
        <authorList>
            <person name="Kjaerup R.B."/>
            <person name="Dalgaard T.S."/>
            <person name="Juul-Madsen H.R."/>
        </authorList>
    </citation>
    <scope>NUCLEOTIDE SEQUENCE [LARGE SCALE GENOMIC DNA]</scope>
</reference>
<evidence type="ECO:0000313" key="2">
    <source>
        <dbReference type="Proteomes" id="UP000215127"/>
    </source>
</evidence>
<proteinExistence type="predicted"/>
<dbReference type="AlphaFoldDB" id="A0A1X7RL34"/>
<dbReference type="EMBL" id="LT853693">
    <property type="protein sequence ID" value="SMQ47717.1"/>
    <property type="molecule type" value="Genomic_DNA"/>
</dbReference>
<gene>
    <name evidence="1" type="ORF">ZT3D7_G2865</name>
</gene>
<evidence type="ECO:0000313" key="1">
    <source>
        <dbReference type="EMBL" id="SMQ47717.1"/>
    </source>
</evidence>
<accession>A0A1X7RL34</accession>
<sequence>MKGSRSLVVPLSSSSFRVCGPLESVIRSECNLQCCTQSRLLGLSITASDVWHQKSHDCPDRAAASLAYEERNRLKERLLGRRFARLAAHVALLECLGAVTSKTRLLAL</sequence>